<dbReference type="GeneID" id="97345967"/>
<reference evidence="1 2" key="1">
    <citation type="submission" date="2021-03" db="EMBL/GenBank/DDBJ databases">
        <title>Sequencing the genomes of 1000 actinobacteria strains.</title>
        <authorList>
            <person name="Klenk H.-P."/>
        </authorList>
    </citation>
    <scope>NUCLEOTIDE SEQUENCE [LARGE SCALE GENOMIC DNA]</scope>
    <source>
        <strain evidence="1 2">DSM 40843</strain>
    </source>
</reference>
<accession>A0ABS4V280</accession>
<proteinExistence type="predicted"/>
<dbReference type="Pfam" id="PF13578">
    <property type="entry name" value="Methyltransf_24"/>
    <property type="match status" value="1"/>
</dbReference>
<dbReference type="InterPro" id="IPR029063">
    <property type="entry name" value="SAM-dependent_MTases_sf"/>
</dbReference>
<dbReference type="Gene3D" id="3.40.50.150">
    <property type="entry name" value="Vaccinia Virus protein VP39"/>
    <property type="match status" value="1"/>
</dbReference>
<gene>
    <name evidence="1" type="ORF">JOF59_000311</name>
</gene>
<organism evidence="1 2">
    <name type="scientific">Streptomyces clavifer</name>
    <dbReference type="NCBI Taxonomy" id="68188"/>
    <lineage>
        <taxon>Bacteria</taxon>
        <taxon>Bacillati</taxon>
        <taxon>Actinomycetota</taxon>
        <taxon>Actinomycetes</taxon>
        <taxon>Kitasatosporales</taxon>
        <taxon>Streptomycetaceae</taxon>
        <taxon>Streptomyces</taxon>
    </lineage>
</organism>
<name>A0ABS4V280_9ACTN</name>
<sequence>MTPLSKLYLRLDDVELPDTIPYSQVSAWELRFLYLLGRHRLTGAGKAIELGSGGGGSTYAFALGLSENPDFDRQLDRLHAYDFFRVGKGTFASEKFFSAGVAPEDSNSFLDDFKAKLTPFIDFIELHPGDIWQTSDPEDHSPIEFLHVDIAKTARVFRCVAERFLPRLEPGSVVLHQDFASPRLPWLHYSTGLLLPYIEFPGPPIRSTLAFEVVRPIPRHVLRAIAEDSFSTDRKLELMSAVQDVVDRDHTDGIPFKAVIELAKAYVAHYDGDPRRAWKIAEPLTSDPYLDRTRKDHFAQLRKALDEAAPPGNAPTGLSRLIRKLTGRSRAN</sequence>
<keyword evidence="2" id="KW-1185">Reference proteome</keyword>
<protein>
    <submittedName>
        <fullName evidence="1">Uncharacterized protein</fullName>
    </submittedName>
</protein>
<comment type="caution">
    <text evidence="1">The sequence shown here is derived from an EMBL/GenBank/DDBJ whole genome shotgun (WGS) entry which is preliminary data.</text>
</comment>
<dbReference type="Proteomes" id="UP001519311">
    <property type="component" value="Unassembled WGS sequence"/>
</dbReference>
<dbReference type="EMBL" id="JAGINS010000001">
    <property type="protein sequence ID" value="MBP2357911.1"/>
    <property type="molecule type" value="Genomic_DNA"/>
</dbReference>
<dbReference type="RefSeq" id="WP_056792294.1">
    <property type="nucleotide sequence ID" value="NZ_BMWJ01000002.1"/>
</dbReference>
<evidence type="ECO:0000313" key="2">
    <source>
        <dbReference type="Proteomes" id="UP001519311"/>
    </source>
</evidence>
<evidence type="ECO:0000313" key="1">
    <source>
        <dbReference type="EMBL" id="MBP2357911.1"/>
    </source>
</evidence>